<dbReference type="GO" id="GO:0000398">
    <property type="term" value="P:mRNA splicing, via spliceosome"/>
    <property type="evidence" value="ECO:0007669"/>
    <property type="project" value="InterPro"/>
</dbReference>
<dbReference type="AlphaFoldDB" id="D7G553"/>
<evidence type="ECO:0000313" key="9">
    <source>
        <dbReference type="Proteomes" id="UP000002630"/>
    </source>
</evidence>
<reference evidence="8 9" key="1">
    <citation type="journal article" date="2010" name="Nature">
        <title>The Ectocarpus genome and the independent evolution of multicellularity in brown algae.</title>
        <authorList>
            <person name="Cock J.M."/>
            <person name="Sterck L."/>
            <person name="Rouze P."/>
            <person name="Scornet D."/>
            <person name="Allen A.E."/>
            <person name="Amoutzias G."/>
            <person name="Anthouard V."/>
            <person name="Artiguenave F."/>
            <person name="Aury J.M."/>
            <person name="Badger J.H."/>
            <person name="Beszteri B."/>
            <person name="Billiau K."/>
            <person name="Bonnet E."/>
            <person name="Bothwell J.H."/>
            <person name="Bowler C."/>
            <person name="Boyen C."/>
            <person name="Brownlee C."/>
            <person name="Carrano C.J."/>
            <person name="Charrier B."/>
            <person name="Cho G.Y."/>
            <person name="Coelho S.M."/>
            <person name="Collen J."/>
            <person name="Corre E."/>
            <person name="Da Silva C."/>
            <person name="Delage L."/>
            <person name="Delaroque N."/>
            <person name="Dittami S.M."/>
            <person name="Doulbeau S."/>
            <person name="Elias M."/>
            <person name="Farnham G."/>
            <person name="Gachon C.M."/>
            <person name="Gschloessl B."/>
            <person name="Heesch S."/>
            <person name="Jabbari K."/>
            <person name="Jubin C."/>
            <person name="Kawai H."/>
            <person name="Kimura K."/>
            <person name="Kloareg B."/>
            <person name="Kupper F.C."/>
            <person name="Lang D."/>
            <person name="Le Bail A."/>
            <person name="Leblanc C."/>
            <person name="Lerouge P."/>
            <person name="Lohr M."/>
            <person name="Lopez P.J."/>
            <person name="Martens C."/>
            <person name="Maumus F."/>
            <person name="Michel G."/>
            <person name="Miranda-Saavedra D."/>
            <person name="Morales J."/>
            <person name="Moreau H."/>
            <person name="Motomura T."/>
            <person name="Nagasato C."/>
            <person name="Napoli C.A."/>
            <person name="Nelson D.R."/>
            <person name="Nyvall-Collen P."/>
            <person name="Peters A.F."/>
            <person name="Pommier C."/>
            <person name="Potin P."/>
            <person name="Poulain J."/>
            <person name="Quesneville H."/>
            <person name="Read B."/>
            <person name="Rensing S.A."/>
            <person name="Ritter A."/>
            <person name="Rousvoal S."/>
            <person name="Samanta M."/>
            <person name="Samson G."/>
            <person name="Schroeder D.C."/>
            <person name="Segurens B."/>
            <person name="Strittmatter M."/>
            <person name="Tonon T."/>
            <person name="Tregear J.W."/>
            <person name="Valentin K."/>
            <person name="von Dassow P."/>
            <person name="Yamagishi T."/>
            <person name="Van de Peer Y."/>
            <person name="Wincker P."/>
        </authorList>
    </citation>
    <scope>NUCLEOTIDE SEQUENCE [LARGE SCALE GENOMIC DNA]</scope>
    <source>
        <strain evidence="9">Ec32 / CCAP1310/4</strain>
    </source>
</reference>
<evidence type="ECO:0000256" key="5">
    <source>
        <dbReference type="PROSITE-ProRule" id="PRU00221"/>
    </source>
</evidence>
<dbReference type="PROSITE" id="PS50082">
    <property type="entry name" value="WD_REPEATS_2"/>
    <property type="match status" value="2"/>
</dbReference>
<comment type="subcellular location">
    <subcellularLocation>
        <location evidence="1">Nucleus speckle</location>
    </subcellularLocation>
</comment>
<keyword evidence="2 5" id="KW-0853">WD repeat</keyword>
<dbReference type="STRING" id="2880.D7G553"/>
<dbReference type="SUPFAM" id="SSF50978">
    <property type="entry name" value="WD40 repeat-like"/>
    <property type="match status" value="1"/>
</dbReference>
<feature type="domain" description="CTLH" evidence="7">
    <location>
        <begin position="116"/>
        <end position="165"/>
    </location>
</feature>
<evidence type="ECO:0000256" key="4">
    <source>
        <dbReference type="ARBA" id="ARBA00026184"/>
    </source>
</evidence>
<evidence type="ECO:0000256" key="6">
    <source>
        <dbReference type="SAM" id="MobiDB-lite"/>
    </source>
</evidence>
<dbReference type="InterPro" id="IPR045184">
    <property type="entry name" value="SMU1"/>
</dbReference>
<protein>
    <recommendedName>
        <fullName evidence="4">WD40 repeat-containing protein SMU1</fullName>
    </recommendedName>
</protein>
<dbReference type="PROSITE" id="PS00678">
    <property type="entry name" value="WD_REPEATS_1"/>
    <property type="match status" value="1"/>
</dbReference>
<gene>
    <name evidence="8" type="ORF">Esi_0625_0003</name>
</gene>
<evidence type="ECO:0000256" key="2">
    <source>
        <dbReference type="ARBA" id="ARBA00022574"/>
    </source>
</evidence>
<dbReference type="InterPro" id="IPR006595">
    <property type="entry name" value="CTLH_C"/>
</dbReference>
<keyword evidence="3" id="KW-0677">Repeat</keyword>
<dbReference type="PROSITE" id="PS50294">
    <property type="entry name" value="WD_REPEATS_REGION"/>
    <property type="match status" value="1"/>
</dbReference>
<dbReference type="InterPro" id="IPR019775">
    <property type="entry name" value="WD40_repeat_CS"/>
</dbReference>
<feature type="region of interest" description="Disordered" evidence="6">
    <location>
        <begin position="1"/>
        <end position="69"/>
    </location>
</feature>
<evidence type="ECO:0000259" key="7">
    <source>
        <dbReference type="PROSITE" id="PS50897"/>
    </source>
</evidence>
<feature type="repeat" description="WD" evidence="5">
    <location>
        <begin position="312"/>
        <end position="353"/>
    </location>
</feature>
<dbReference type="PANTHER" id="PTHR22848">
    <property type="entry name" value="WD40 REPEAT PROTEIN"/>
    <property type="match status" value="1"/>
</dbReference>
<dbReference type="Proteomes" id="UP000002630">
    <property type="component" value="Unassembled WGS sequence"/>
</dbReference>
<dbReference type="InterPro" id="IPR036322">
    <property type="entry name" value="WD40_repeat_dom_sf"/>
</dbReference>
<dbReference type="InParanoid" id="D7G553"/>
<evidence type="ECO:0000313" key="8">
    <source>
        <dbReference type="EMBL" id="CBJ33816.1"/>
    </source>
</evidence>
<dbReference type="Gene3D" id="2.130.10.10">
    <property type="entry name" value="YVTN repeat-like/Quinoprotein amine dehydrogenase"/>
    <property type="match status" value="1"/>
</dbReference>
<proteinExistence type="predicted"/>
<dbReference type="OrthoDB" id="206688at2759"/>
<dbReference type="InterPro" id="IPR015943">
    <property type="entry name" value="WD40/YVTN_repeat-like_dom_sf"/>
</dbReference>
<dbReference type="InterPro" id="IPR001680">
    <property type="entry name" value="WD40_rpt"/>
</dbReference>
<organism evidence="8 9">
    <name type="scientific">Ectocarpus siliculosus</name>
    <name type="common">Brown alga</name>
    <name type="synonym">Conferva siliculosa</name>
    <dbReference type="NCBI Taxonomy" id="2880"/>
    <lineage>
        <taxon>Eukaryota</taxon>
        <taxon>Sar</taxon>
        <taxon>Stramenopiles</taxon>
        <taxon>Ochrophyta</taxon>
        <taxon>PX clade</taxon>
        <taxon>Phaeophyceae</taxon>
        <taxon>Ectocarpales</taxon>
        <taxon>Ectocarpaceae</taxon>
        <taxon>Ectocarpus</taxon>
    </lineage>
</organism>
<feature type="repeat" description="WD" evidence="5">
    <location>
        <begin position="270"/>
        <end position="311"/>
    </location>
</feature>
<dbReference type="SMART" id="SM00320">
    <property type="entry name" value="WD40"/>
    <property type="match status" value="3"/>
</dbReference>
<evidence type="ECO:0000256" key="3">
    <source>
        <dbReference type="ARBA" id="ARBA00022737"/>
    </source>
</evidence>
<keyword evidence="9" id="KW-1185">Reference proteome</keyword>
<name>D7G553_ECTSI</name>
<dbReference type="PROSITE" id="PS50897">
    <property type="entry name" value="CTLH"/>
    <property type="match status" value="1"/>
</dbReference>
<dbReference type="eggNOG" id="KOG0266">
    <property type="taxonomic scope" value="Eukaryota"/>
</dbReference>
<evidence type="ECO:0000256" key="1">
    <source>
        <dbReference type="ARBA" id="ARBA00004324"/>
    </source>
</evidence>
<dbReference type="EMBL" id="FN649760">
    <property type="protein sequence ID" value="CBJ33816.1"/>
    <property type="molecule type" value="Genomic_DNA"/>
</dbReference>
<accession>D7G553</accession>
<dbReference type="GO" id="GO:0016607">
    <property type="term" value="C:nuclear speck"/>
    <property type="evidence" value="ECO:0007669"/>
    <property type="project" value="UniProtKB-SubCell"/>
</dbReference>
<sequence>MEKAQEAGGADNAVDYVEEDGGNKMPAGTQHNTASSASSASRNGTSRCRPNREERRPRVSPTGTLDASDPQIKQDVLSMIVQYLRSEKLFMAAVVIQDEANMKTAEQQARRAQGSRLRKATLEGDWSAVISLITKNLSRLHQKRFYYAVYRQEYLELIERQEYQRAFVFLNRRLKPMEATAASTPNEFLNLCYLLTCKSVSDAGHFRSWGGVLGGREKLAEELARLVEAETVSLAHPSQMPPNRLVTLLEQAVAFQIESGRYNPKEVKVFAGHEAGVLHAVSNPNGNLLVSGGRDSAIKFWDVMSGVCVKTLSQAVGAVTSVDLTMDGMYLLASSRHGPVRTWDVRMGRPLLRYKGHQNTSSSFLRATLGAEEGLVFGGSDDCKVYVWHRRETQQ</sequence>
<dbReference type="Pfam" id="PF00400">
    <property type="entry name" value="WD40"/>
    <property type="match status" value="1"/>
</dbReference>